<dbReference type="AlphaFoldDB" id="A0A9D4LPD9"/>
<protein>
    <recommendedName>
        <fullName evidence="1">Prolyl 4-hydroxylase N-terminal domain-containing protein</fullName>
    </recommendedName>
</protein>
<accession>A0A9D4LPD9</accession>
<dbReference type="GO" id="GO:0005783">
    <property type="term" value="C:endoplasmic reticulum"/>
    <property type="evidence" value="ECO:0007669"/>
    <property type="project" value="InterPro"/>
</dbReference>
<comment type="caution">
    <text evidence="2">The sequence shown here is derived from an EMBL/GenBank/DDBJ whole genome shotgun (WGS) entry which is preliminary data.</text>
</comment>
<proteinExistence type="predicted"/>
<dbReference type="EMBL" id="JAIWYP010000002">
    <property type="protein sequence ID" value="KAH3862520.1"/>
    <property type="molecule type" value="Genomic_DNA"/>
</dbReference>
<dbReference type="Proteomes" id="UP000828390">
    <property type="component" value="Unassembled WGS sequence"/>
</dbReference>
<feature type="domain" description="Prolyl 4-hydroxylase N-terminal" evidence="1">
    <location>
        <begin position="6"/>
        <end position="62"/>
    </location>
</feature>
<dbReference type="GO" id="GO:0004656">
    <property type="term" value="F:procollagen-proline 4-dioxygenase activity"/>
    <property type="evidence" value="ECO:0007669"/>
    <property type="project" value="InterPro"/>
</dbReference>
<reference evidence="2" key="1">
    <citation type="journal article" date="2019" name="bioRxiv">
        <title>The Genome of the Zebra Mussel, Dreissena polymorpha: A Resource for Invasive Species Research.</title>
        <authorList>
            <person name="McCartney M.A."/>
            <person name="Auch B."/>
            <person name="Kono T."/>
            <person name="Mallez S."/>
            <person name="Zhang Y."/>
            <person name="Obille A."/>
            <person name="Becker A."/>
            <person name="Abrahante J.E."/>
            <person name="Garbe J."/>
            <person name="Badalamenti J.P."/>
            <person name="Herman A."/>
            <person name="Mangelson H."/>
            <person name="Liachko I."/>
            <person name="Sullivan S."/>
            <person name="Sone E.D."/>
            <person name="Koren S."/>
            <person name="Silverstein K.A.T."/>
            <person name="Beckman K.B."/>
            <person name="Gohl D.M."/>
        </authorList>
    </citation>
    <scope>NUCLEOTIDE SEQUENCE</scope>
    <source>
        <strain evidence="2">Duluth1</strain>
        <tissue evidence="2">Whole animal</tissue>
    </source>
</reference>
<keyword evidence="3" id="KW-1185">Reference proteome</keyword>
<evidence type="ECO:0000259" key="1">
    <source>
        <dbReference type="Pfam" id="PF08336"/>
    </source>
</evidence>
<dbReference type="Pfam" id="PF08336">
    <property type="entry name" value="P4Ha_N"/>
    <property type="match status" value="1"/>
</dbReference>
<evidence type="ECO:0000313" key="3">
    <source>
        <dbReference type="Proteomes" id="UP000828390"/>
    </source>
</evidence>
<reference evidence="2" key="2">
    <citation type="submission" date="2020-11" db="EMBL/GenBank/DDBJ databases">
        <authorList>
            <person name="McCartney M.A."/>
            <person name="Auch B."/>
            <person name="Kono T."/>
            <person name="Mallez S."/>
            <person name="Becker A."/>
            <person name="Gohl D.M."/>
            <person name="Silverstein K.A.T."/>
            <person name="Koren S."/>
            <person name="Bechman K.B."/>
            <person name="Herman A."/>
            <person name="Abrahante J.E."/>
            <person name="Garbe J."/>
        </authorList>
    </citation>
    <scope>NUCLEOTIDE SEQUENCE</scope>
    <source>
        <strain evidence="2">Duluth1</strain>
        <tissue evidence="2">Whole animal</tissue>
    </source>
</reference>
<sequence length="78" mass="9294">MCMCCRLADEFEDHSTTALQDPDYYLGNPVNAYLFVKHFTLDWDKDIEHTLKNNSRDGRDSCQFTLRVDKYIVMMYML</sequence>
<dbReference type="InterPro" id="IPR013547">
    <property type="entry name" value="P4H_N"/>
</dbReference>
<name>A0A9D4LPD9_DREPO</name>
<dbReference type="Gene3D" id="6.10.140.1460">
    <property type="match status" value="1"/>
</dbReference>
<evidence type="ECO:0000313" key="2">
    <source>
        <dbReference type="EMBL" id="KAH3862520.1"/>
    </source>
</evidence>
<organism evidence="2 3">
    <name type="scientific">Dreissena polymorpha</name>
    <name type="common">Zebra mussel</name>
    <name type="synonym">Mytilus polymorpha</name>
    <dbReference type="NCBI Taxonomy" id="45954"/>
    <lineage>
        <taxon>Eukaryota</taxon>
        <taxon>Metazoa</taxon>
        <taxon>Spiralia</taxon>
        <taxon>Lophotrochozoa</taxon>
        <taxon>Mollusca</taxon>
        <taxon>Bivalvia</taxon>
        <taxon>Autobranchia</taxon>
        <taxon>Heteroconchia</taxon>
        <taxon>Euheterodonta</taxon>
        <taxon>Imparidentia</taxon>
        <taxon>Neoheterodontei</taxon>
        <taxon>Myida</taxon>
        <taxon>Dreissenoidea</taxon>
        <taxon>Dreissenidae</taxon>
        <taxon>Dreissena</taxon>
    </lineage>
</organism>
<gene>
    <name evidence="2" type="ORF">DPMN_025487</name>
</gene>